<accession>A0AAD9EIC0</accession>
<organism evidence="1 2">
    <name type="scientific">Colletotrichum chrysophilum</name>
    <dbReference type="NCBI Taxonomy" id="1836956"/>
    <lineage>
        <taxon>Eukaryota</taxon>
        <taxon>Fungi</taxon>
        <taxon>Dikarya</taxon>
        <taxon>Ascomycota</taxon>
        <taxon>Pezizomycotina</taxon>
        <taxon>Sordariomycetes</taxon>
        <taxon>Hypocreomycetidae</taxon>
        <taxon>Glomerellales</taxon>
        <taxon>Glomerellaceae</taxon>
        <taxon>Colletotrichum</taxon>
        <taxon>Colletotrichum gloeosporioides species complex</taxon>
    </lineage>
</organism>
<dbReference type="AlphaFoldDB" id="A0AAD9EIC0"/>
<evidence type="ECO:0000313" key="2">
    <source>
        <dbReference type="Proteomes" id="UP001243330"/>
    </source>
</evidence>
<keyword evidence="2" id="KW-1185">Reference proteome</keyword>
<protein>
    <submittedName>
        <fullName evidence="1">Uncharacterized protein</fullName>
    </submittedName>
</protein>
<proteinExistence type="predicted"/>
<dbReference type="EMBL" id="JAQOWY010000167">
    <property type="protein sequence ID" value="KAK1848597.1"/>
    <property type="molecule type" value="Genomic_DNA"/>
</dbReference>
<sequence length="80" mass="8982">MHYRSFPLAVFRGPGPEYSGSRILRTRPEPSLQGARSLENSANFLQSLRDIIVLTERQNSAEFLQSLRDIIDLSSAETSS</sequence>
<evidence type="ECO:0000313" key="1">
    <source>
        <dbReference type="EMBL" id="KAK1848597.1"/>
    </source>
</evidence>
<comment type="caution">
    <text evidence="1">The sequence shown here is derived from an EMBL/GenBank/DDBJ whole genome shotgun (WGS) entry which is preliminary data.</text>
</comment>
<reference evidence="1" key="1">
    <citation type="submission" date="2023-01" db="EMBL/GenBank/DDBJ databases">
        <title>Colletotrichum chrysophilum M932 genome sequence.</title>
        <authorList>
            <person name="Baroncelli R."/>
        </authorList>
    </citation>
    <scope>NUCLEOTIDE SEQUENCE</scope>
    <source>
        <strain evidence="1">M932</strain>
    </source>
</reference>
<dbReference type="Proteomes" id="UP001243330">
    <property type="component" value="Unassembled WGS sequence"/>
</dbReference>
<gene>
    <name evidence="1" type="ORF">CCHR01_08794</name>
</gene>
<name>A0AAD9EIC0_9PEZI</name>